<evidence type="ECO:0000256" key="2">
    <source>
        <dbReference type="ARBA" id="ARBA00022448"/>
    </source>
</evidence>
<dbReference type="EMBL" id="JACHXA010000001">
    <property type="protein sequence ID" value="MBB3064043.1"/>
    <property type="molecule type" value="Genomic_DNA"/>
</dbReference>
<dbReference type="Proteomes" id="UP000581135">
    <property type="component" value="Unassembled WGS sequence"/>
</dbReference>
<dbReference type="GO" id="GO:0006457">
    <property type="term" value="P:protein folding"/>
    <property type="evidence" value="ECO:0007669"/>
    <property type="project" value="UniProtKB-UniRule"/>
</dbReference>
<dbReference type="InterPro" id="IPR003708">
    <property type="entry name" value="SecB"/>
</dbReference>
<dbReference type="AlphaFoldDB" id="A0A839SSZ6"/>
<evidence type="ECO:0000256" key="4">
    <source>
        <dbReference type="ARBA" id="ARBA00023010"/>
    </source>
</evidence>
<evidence type="ECO:0000256" key="3">
    <source>
        <dbReference type="ARBA" id="ARBA00022927"/>
    </source>
</evidence>
<dbReference type="Pfam" id="PF02556">
    <property type="entry name" value="SecB"/>
    <property type="match status" value="1"/>
</dbReference>
<proteinExistence type="inferred from homology"/>
<dbReference type="Gene3D" id="3.10.420.10">
    <property type="entry name" value="SecB-like"/>
    <property type="match status" value="1"/>
</dbReference>
<dbReference type="HAMAP" id="MF_00821">
    <property type="entry name" value="SecB"/>
    <property type="match status" value="1"/>
</dbReference>
<dbReference type="PRINTS" id="PR01594">
    <property type="entry name" value="SECBCHAPRONE"/>
</dbReference>
<comment type="similarity">
    <text evidence="1 6">Belongs to the SecB family.</text>
</comment>
<dbReference type="GO" id="GO:0015031">
    <property type="term" value="P:protein transport"/>
    <property type="evidence" value="ECO:0007669"/>
    <property type="project" value="UniProtKB-UniRule"/>
</dbReference>
<evidence type="ECO:0000313" key="9">
    <source>
        <dbReference type="Proteomes" id="UP000581135"/>
    </source>
</evidence>
<dbReference type="NCBIfam" id="TIGR00809">
    <property type="entry name" value="secB"/>
    <property type="match status" value="1"/>
</dbReference>
<evidence type="ECO:0000256" key="7">
    <source>
        <dbReference type="SAM" id="MobiDB-lite"/>
    </source>
</evidence>
<dbReference type="GO" id="GO:0005737">
    <property type="term" value="C:cytoplasm"/>
    <property type="evidence" value="ECO:0007669"/>
    <property type="project" value="UniProtKB-SubCell"/>
</dbReference>
<reference evidence="8 9" key="1">
    <citation type="submission" date="2020-08" db="EMBL/GenBank/DDBJ databases">
        <title>Genomic Encyclopedia of Type Strains, Phase III (KMG-III): the genomes of soil and plant-associated and newly described type strains.</title>
        <authorList>
            <person name="Whitman W."/>
        </authorList>
    </citation>
    <scope>NUCLEOTIDE SEQUENCE [LARGE SCALE GENOMIC DNA]</scope>
    <source>
        <strain evidence="8 9">CECT 8803</strain>
    </source>
</reference>
<comment type="subunit">
    <text evidence="6">Homotetramer, a dimer of dimers. One homotetramer interacts with 1 SecA dimer.</text>
</comment>
<protein>
    <recommendedName>
        <fullName evidence="6">Protein-export protein SecB</fullName>
    </recommendedName>
</protein>
<dbReference type="InterPro" id="IPR035958">
    <property type="entry name" value="SecB-like_sf"/>
</dbReference>
<keyword evidence="2 6" id="KW-0813">Transport</keyword>
<organism evidence="8 9">
    <name type="scientific">Limibacillus halophilus</name>
    <dbReference type="NCBI Taxonomy" id="1579333"/>
    <lineage>
        <taxon>Bacteria</taxon>
        <taxon>Pseudomonadati</taxon>
        <taxon>Pseudomonadota</taxon>
        <taxon>Alphaproteobacteria</taxon>
        <taxon>Rhodospirillales</taxon>
        <taxon>Rhodovibrionaceae</taxon>
        <taxon>Limibacillus</taxon>
    </lineage>
</organism>
<comment type="caution">
    <text evidence="8">The sequence shown here is derived from an EMBL/GenBank/DDBJ whole genome shotgun (WGS) entry which is preliminary data.</text>
</comment>
<dbReference type="GO" id="GO:0051082">
    <property type="term" value="F:unfolded protein binding"/>
    <property type="evidence" value="ECO:0007669"/>
    <property type="project" value="InterPro"/>
</dbReference>
<dbReference type="SUPFAM" id="SSF54611">
    <property type="entry name" value="SecB-like"/>
    <property type="match status" value="1"/>
</dbReference>
<dbReference type="PANTHER" id="PTHR36918:SF1">
    <property type="entry name" value="PROTEIN-EXPORT PROTEIN SECB"/>
    <property type="match status" value="1"/>
</dbReference>
<accession>A0A839SSZ6</accession>
<dbReference type="GO" id="GO:0051262">
    <property type="term" value="P:protein tetramerization"/>
    <property type="evidence" value="ECO:0007669"/>
    <property type="project" value="InterPro"/>
</dbReference>
<evidence type="ECO:0000256" key="1">
    <source>
        <dbReference type="ARBA" id="ARBA00009990"/>
    </source>
</evidence>
<keyword evidence="4 6" id="KW-0811">Translocation</keyword>
<keyword evidence="5 6" id="KW-0143">Chaperone</keyword>
<dbReference type="PANTHER" id="PTHR36918">
    <property type="match status" value="1"/>
</dbReference>
<gene>
    <name evidence="6" type="primary">secB</name>
    <name evidence="8" type="ORF">FHR98_000308</name>
</gene>
<sequence>MADEAPRSAIPFSINNQYVRDLSVENPNAPMIYGSMKSSPEIGINVNVEARRLQETSYEVVLSLQVEAKSGDQAAFMIELQYGALVTVSAEMDDERLQQILLVGVPHHLFPFARSIISSATIESGFPPLLISPIDFRQLLSKQQAAGASENGSAAKASTEQGDAPQG</sequence>
<evidence type="ECO:0000313" key="8">
    <source>
        <dbReference type="EMBL" id="MBB3064043.1"/>
    </source>
</evidence>
<dbReference type="NCBIfam" id="NF004392">
    <property type="entry name" value="PRK05751.1-3"/>
    <property type="match status" value="1"/>
</dbReference>
<keyword evidence="3 6" id="KW-0653">Protein transport</keyword>
<comment type="subcellular location">
    <subcellularLocation>
        <location evidence="6">Cytoplasm</location>
    </subcellularLocation>
</comment>
<evidence type="ECO:0000256" key="5">
    <source>
        <dbReference type="ARBA" id="ARBA00023186"/>
    </source>
</evidence>
<feature type="compositionally biased region" description="Polar residues" evidence="7">
    <location>
        <begin position="147"/>
        <end position="161"/>
    </location>
</feature>
<keyword evidence="9" id="KW-1185">Reference proteome</keyword>
<name>A0A839SSZ6_9PROT</name>
<evidence type="ECO:0000256" key="6">
    <source>
        <dbReference type="HAMAP-Rule" id="MF_00821"/>
    </source>
</evidence>
<feature type="region of interest" description="Disordered" evidence="7">
    <location>
        <begin position="147"/>
        <end position="167"/>
    </location>
</feature>
<comment type="function">
    <text evidence="6">One of the proteins required for the normal export of preproteins out of the cell cytoplasm. It is a molecular chaperone that binds to a subset of precursor proteins, maintaining them in a translocation-competent state. It also specifically binds to its receptor SecA.</text>
</comment>
<dbReference type="RefSeq" id="WP_183414861.1">
    <property type="nucleotide sequence ID" value="NZ_JACHXA010000001.1"/>
</dbReference>
<keyword evidence="6" id="KW-0963">Cytoplasm</keyword>